<dbReference type="PROSITE" id="PS51257">
    <property type="entry name" value="PROKAR_LIPOPROTEIN"/>
    <property type="match status" value="1"/>
</dbReference>
<keyword evidence="3" id="KW-1185">Reference proteome</keyword>
<organism evidence="2 3">
    <name type="scientific">Asprobacillus argus</name>
    <dbReference type="NCBI Taxonomy" id="3076534"/>
    <lineage>
        <taxon>Bacteria</taxon>
        <taxon>Pseudomonadati</taxon>
        <taxon>Bacteroidota</taxon>
        <taxon>Flavobacteriia</taxon>
        <taxon>Flavobacteriales</taxon>
        <taxon>Flavobacteriaceae</taxon>
        <taxon>Asprobacillus</taxon>
    </lineage>
</organism>
<dbReference type="RefSeq" id="WP_349242625.1">
    <property type="nucleotide sequence ID" value="NZ_JAVTTO010000005.1"/>
</dbReference>
<dbReference type="EMBL" id="JAVTTO010000005">
    <property type="protein sequence ID" value="MDT7833374.1"/>
    <property type="molecule type" value="Genomic_DNA"/>
</dbReference>
<dbReference type="SUPFAM" id="SSF82171">
    <property type="entry name" value="DPP6 N-terminal domain-like"/>
    <property type="match status" value="1"/>
</dbReference>
<protein>
    <submittedName>
        <fullName evidence="2">Uncharacterized protein</fullName>
    </submittedName>
</protein>
<sequence length="281" mass="31711">MKKLLVLILLVLGVGCSTSPSRILFSSNESGNSDIYMMLLDGSEKEAIVQTDKEEWGAVFATPNVIQFLRQDSTRINRYEFNLITKDEKKIDQPKECILDDKNIVFSGYGIEAYTCAGDIFIKDRDASIGKNYTKDLDGTSNYLAWSFDNSAIIFTNNATGNNEVYSMNIRTRELKNLTNNPANDERGELSPDGRLLVFSSNRKDPSDPDLYILHLETNEIKNITNSKGYDLIGRWSKDGFSIVYGSNRSGNWEIYRYDILNGLSTQLTNNSAFNGDPRVR</sequence>
<dbReference type="InterPro" id="IPR011659">
    <property type="entry name" value="WD40"/>
</dbReference>
<dbReference type="PANTHER" id="PTHR36842">
    <property type="entry name" value="PROTEIN TOLB HOMOLOG"/>
    <property type="match status" value="1"/>
</dbReference>
<comment type="similarity">
    <text evidence="1">Belongs to the TolB family.</text>
</comment>
<evidence type="ECO:0000313" key="3">
    <source>
        <dbReference type="Proteomes" id="UP001257277"/>
    </source>
</evidence>
<accession>A0ABU3LI28</accession>
<evidence type="ECO:0000256" key="1">
    <source>
        <dbReference type="ARBA" id="ARBA00009820"/>
    </source>
</evidence>
<reference evidence="2 3" key="1">
    <citation type="submission" date="2023-09" db="EMBL/GenBank/DDBJ databases">
        <title>Novel taxa isolated from Blanes Bay.</title>
        <authorList>
            <person name="Rey-Velasco X."/>
            <person name="Lucena T."/>
        </authorList>
    </citation>
    <scope>NUCLEOTIDE SEQUENCE [LARGE SCALE GENOMIC DNA]</scope>
    <source>
        <strain evidence="2 3">S356</strain>
    </source>
</reference>
<gene>
    <name evidence="2" type="ORF">RQM59_13370</name>
</gene>
<comment type="caution">
    <text evidence="2">The sequence shown here is derived from an EMBL/GenBank/DDBJ whole genome shotgun (WGS) entry which is preliminary data.</text>
</comment>
<dbReference type="Pfam" id="PF07676">
    <property type="entry name" value="PD40"/>
    <property type="match status" value="3"/>
</dbReference>
<dbReference type="PANTHER" id="PTHR36842:SF1">
    <property type="entry name" value="PROTEIN TOLB"/>
    <property type="match status" value="1"/>
</dbReference>
<proteinExistence type="inferred from homology"/>
<dbReference type="Gene3D" id="2.120.10.30">
    <property type="entry name" value="TolB, C-terminal domain"/>
    <property type="match status" value="2"/>
</dbReference>
<dbReference type="Proteomes" id="UP001257277">
    <property type="component" value="Unassembled WGS sequence"/>
</dbReference>
<evidence type="ECO:0000313" key="2">
    <source>
        <dbReference type="EMBL" id="MDT7833374.1"/>
    </source>
</evidence>
<dbReference type="InterPro" id="IPR011042">
    <property type="entry name" value="6-blade_b-propeller_TolB-like"/>
</dbReference>
<name>A0ABU3LI28_9FLAO</name>